<evidence type="ECO:0000256" key="6">
    <source>
        <dbReference type="ARBA" id="ARBA00022989"/>
    </source>
</evidence>
<evidence type="ECO:0000256" key="1">
    <source>
        <dbReference type="ARBA" id="ARBA00004651"/>
    </source>
</evidence>
<feature type="transmembrane region" description="Helical" evidence="8">
    <location>
        <begin position="135"/>
        <end position="157"/>
    </location>
</feature>
<evidence type="ECO:0000256" key="4">
    <source>
        <dbReference type="ARBA" id="ARBA00022475"/>
    </source>
</evidence>
<evidence type="ECO:0000256" key="3">
    <source>
        <dbReference type="ARBA" id="ARBA00022448"/>
    </source>
</evidence>
<comment type="subcellular location">
    <subcellularLocation>
        <location evidence="1">Cell membrane</location>
        <topology evidence="1">Multi-pass membrane protein</topology>
    </subcellularLocation>
</comment>
<dbReference type="CDD" id="cd06550">
    <property type="entry name" value="TM_ABC_iron-siderophores_like"/>
    <property type="match status" value="1"/>
</dbReference>
<evidence type="ECO:0000313" key="10">
    <source>
        <dbReference type="Proteomes" id="UP001431429"/>
    </source>
</evidence>
<keyword evidence="3" id="KW-0813">Transport</keyword>
<keyword evidence="6 8" id="KW-1133">Transmembrane helix</keyword>
<feature type="transmembrane region" description="Helical" evidence="8">
    <location>
        <begin position="321"/>
        <end position="340"/>
    </location>
</feature>
<dbReference type="SUPFAM" id="SSF81345">
    <property type="entry name" value="ABC transporter involved in vitamin B12 uptake, BtuC"/>
    <property type="match status" value="1"/>
</dbReference>
<dbReference type="Pfam" id="PF01032">
    <property type="entry name" value="FecCD"/>
    <property type="match status" value="1"/>
</dbReference>
<comment type="caution">
    <text evidence="9">The sequence shown here is derived from an EMBL/GenBank/DDBJ whole genome shotgun (WGS) entry which is preliminary data.</text>
</comment>
<keyword evidence="4" id="KW-1003">Cell membrane</keyword>
<sequence>MYVDFGRPTWIWRRLGTALRVDRRTALVCGVLTAAVLVLGVLTLGTGSISLTPAQVLTALTDPGSDRRARLVVMDWRLPRLLFALVCGAALAISGALFQSLTKNPLGSPDIIGFSSGSYAGASVVMLLLGTANYLAIATGSLIGGAATALVVYLLAYRHGLHPFRLIIVGIAVGAGLSSLTSMLLLSVSPQQAMLAATWAAGSLSGLGFEQLGPTIAVFLVLLICSTATVRPLTQLELGDDAAVALGVRANRARLAGTVVGVALTALVTAAVGPIAFVALAAPQIAQRLTRSSTTLRIVPAALTGALVLVAADFAAQRVELPVGVVTVCVGGAYLAWLLARQYATRR</sequence>
<keyword evidence="7 8" id="KW-0472">Membrane</keyword>
<feature type="transmembrane region" description="Helical" evidence="8">
    <location>
        <begin position="164"/>
        <end position="186"/>
    </location>
</feature>
<comment type="similarity">
    <text evidence="2">Belongs to the binding-protein-dependent transport system permease family. FecCD subfamily.</text>
</comment>
<evidence type="ECO:0000256" key="7">
    <source>
        <dbReference type="ARBA" id="ARBA00023136"/>
    </source>
</evidence>
<evidence type="ECO:0000256" key="8">
    <source>
        <dbReference type="SAM" id="Phobius"/>
    </source>
</evidence>
<keyword evidence="5 8" id="KW-0812">Transmembrane</keyword>
<dbReference type="EMBL" id="JAMQAW010000011">
    <property type="protein sequence ID" value="MCM2389689.1"/>
    <property type="molecule type" value="Genomic_DNA"/>
</dbReference>
<dbReference type="InterPro" id="IPR037294">
    <property type="entry name" value="ABC_BtuC-like"/>
</dbReference>
<feature type="transmembrane region" description="Helical" evidence="8">
    <location>
        <begin position="294"/>
        <end position="315"/>
    </location>
</feature>
<dbReference type="InterPro" id="IPR000522">
    <property type="entry name" value="ABC_transptr_permease_BtuC"/>
</dbReference>
<feature type="transmembrane region" description="Helical" evidence="8">
    <location>
        <begin position="254"/>
        <end position="282"/>
    </location>
</feature>
<organism evidence="9 10">
    <name type="scientific">Streptomyces albipurpureus</name>
    <dbReference type="NCBI Taxonomy" id="2897419"/>
    <lineage>
        <taxon>Bacteria</taxon>
        <taxon>Bacillati</taxon>
        <taxon>Actinomycetota</taxon>
        <taxon>Actinomycetes</taxon>
        <taxon>Kitasatosporales</taxon>
        <taxon>Streptomycetaceae</taxon>
        <taxon>Streptomyces</taxon>
    </lineage>
</organism>
<dbReference type="PANTHER" id="PTHR30472:SF24">
    <property type="entry name" value="FERRIC ENTEROBACTIN TRANSPORT SYSTEM PERMEASE PROTEIN FEPG"/>
    <property type="match status" value="1"/>
</dbReference>
<evidence type="ECO:0000256" key="5">
    <source>
        <dbReference type="ARBA" id="ARBA00022692"/>
    </source>
</evidence>
<accession>A0ABT0UM35</accession>
<dbReference type="Proteomes" id="UP001431429">
    <property type="component" value="Unassembled WGS sequence"/>
</dbReference>
<proteinExistence type="inferred from homology"/>
<dbReference type="PANTHER" id="PTHR30472">
    <property type="entry name" value="FERRIC ENTEROBACTIN TRANSPORT SYSTEM PERMEASE PROTEIN"/>
    <property type="match status" value="1"/>
</dbReference>
<feature type="transmembrane region" description="Helical" evidence="8">
    <location>
        <begin position="78"/>
        <end position="99"/>
    </location>
</feature>
<name>A0ABT0UM35_9ACTN</name>
<feature type="transmembrane region" description="Helical" evidence="8">
    <location>
        <begin position="111"/>
        <end position="129"/>
    </location>
</feature>
<keyword evidence="10" id="KW-1185">Reference proteome</keyword>
<reference evidence="9" key="1">
    <citation type="submission" date="2022-06" db="EMBL/GenBank/DDBJ databases">
        <title>Genome public.</title>
        <authorList>
            <person name="Sun Q."/>
        </authorList>
    </citation>
    <scope>NUCLEOTIDE SEQUENCE</scope>
    <source>
        <strain evidence="9">CWNU-1</strain>
    </source>
</reference>
<protein>
    <submittedName>
        <fullName evidence="9">Iron chelate uptake ABC transporter family permease subunit</fullName>
    </submittedName>
</protein>
<gene>
    <name evidence="9" type="ORF">NBG84_15555</name>
</gene>
<dbReference type="Gene3D" id="1.10.3470.10">
    <property type="entry name" value="ABC transporter involved in vitamin B12 uptake, BtuC"/>
    <property type="match status" value="1"/>
</dbReference>
<evidence type="ECO:0000313" key="9">
    <source>
        <dbReference type="EMBL" id="MCM2389689.1"/>
    </source>
</evidence>
<evidence type="ECO:0000256" key="2">
    <source>
        <dbReference type="ARBA" id="ARBA00007935"/>
    </source>
</evidence>